<dbReference type="EMBL" id="JARYMX010000003">
    <property type="protein sequence ID" value="KAJ9558682.1"/>
    <property type="molecule type" value="Genomic_DNA"/>
</dbReference>
<dbReference type="InterPro" id="IPR036390">
    <property type="entry name" value="WH_DNA-bd_sf"/>
</dbReference>
<dbReference type="PROSITE" id="PS50104">
    <property type="entry name" value="TIR"/>
    <property type="match status" value="1"/>
</dbReference>
<dbReference type="PANTHER" id="PTHR11017:SF313">
    <property type="entry name" value="TIR DOMAIN, P-LOOP CONTAINING NUCLEOSIDE TRIPHOSPHATE HYDROLASE"/>
    <property type="match status" value="1"/>
</dbReference>
<dbReference type="Pfam" id="PF00931">
    <property type="entry name" value="NB-ARC"/>
    <property type="match status" value="1"/>
</dbReference>
<keyword evidence="3" id="KW-0611">Plant defense</keyword>
<dbReference type="PRINTS" id="PR00364">
    <property type="entry name" value="DISEASERSIST"/>
</dbReference>
<evidence type="ECO:0000256" key="1">
    <source>
        <dbReference type="ARBA" id="ARBA00022614"/>
    </source>
</evidence>
<keyword evidence="4" id="KW-0520">NAD</keyword>
<proteinExistence type="predicted"/>
<dbReference type="SMART" id="SM00255">
    <property type="entry name" value="TIR"/>
    <property type="match status" value="1"/>
</dbReference>
<dbReference type="SUPFAM" id="SSF52200">
    <property type="entry name" value="Toll/Interleukin receptor TIR domain"/>
    <property type="match status" value="1"/>
</dbReference>
<feature type="domain" description="TIR" evidence="5">
    <location>
        <begin position="20"/>
        <end position="195"/>
    </location>
</feature>
<reference evidence="6" key="1">
    <citation type="submission" date="2023-03" db="EMBL/GenBank/DDBJ databases">
        <title>Chromosome-scale reference genome and RAD-based genetic map of yellow starthistle (Centaurea solstitialis) reveal putative structural variation and QTLs associated with invader traits.</title>
        <authorList>
            <person name="Reatini B."/>
            <person name="Cang F.A."/>
            <person name="Jiang Q."/>
            <person name="Mckibben M.T.W."/>
            <person name="Barker M.S."/>
            <person name="Rieseberg L.H."/>
            <person name="Dlugosch K.M."/>
        </authorList>
    </citation>
    <scope>NUCLEOTIDE SEQUENCE</scope>
    <source>
        <strain evidence="6">CAN-66</strain>
        <tissue evidence="6">Leaf</tissue>
    </source>
</reference>
<dbReference type="GO" id="GO:0043531">
    <property type="term" value="F:ADP binding"/>
    <property type="evidence" value="ECO:0007669"/>
    <property type="project" value="InterPro"/>
</dbReference>
<dbReference type="GO" id="GO:0006952">
    <property type="term" value="P:defense response"/>
    <property type="evidence" value="ECO:0007669"/>
    <property type="project" value="UniProtKB-KW"/>
</dbReference>
<dbReference type="Gene3D" id="3.80.10.10">
    <property type="entry name" value="Ribonuclease Inhibitor"/>
    <property type="match status" value="2"/>
</dbReference>
<dbReference type="Gene3D" id="3.40.50.10140">
    <property type="entry name" value="Toll/interleukin-1 receptor homology (TIR) domain"/>
    <property type="match status" value="1"/>
</dbReference>
<protein>
    <recommendedName>
        <fullName evidence="5">TIR domain-containing protein</fullName>
    </recommendedName>
</protein>
<dbReference type="InterPro" id="IPR002182">
    <property type="entry name" value="NB-ARC"/>
</dbReference>
<dbReference type="InterPro" id="IPR035897">
    <property type="entry name" value="Toll_tir_struct_dom_sf"/>
</dbReference>
<keyword evidence="1" id="KW-0433">Leucine-rich repeat</keyword>
<dbReference type="FunFam" id="3.40.50.10140:FF:000007">
    <property type="entry name" value="Disease resistance protein (TIR-NBS-LRR class)"/>
    <property type="match status" value="1"/>
</dbReference>
<evidence type="ECO:0000313" key="7">
    <source>
        <dbReference type="Proteomes" id="UP001172457"/>
    </source>
</evidence>
<dbReference type="InterPro" id="IPR000157">
    <property type="entry name" value="TIR_dom"/>
</dbReference>
<dbReference type="InterPro" id="IPR058192">
    <property type="entry name" value="WHD_ROQ1-like"/>
</dbReference>
<dbReference type="InterPro" id="IPR032675">
    <property type="entry name" value="LRR_dom_sf"/>
</dbReference>
<dbReference type="AlphaFoldDB" id="A0AA38WEV2"/>
<dbReference type="Proteomes" id="UP001172457">
    <property type="component" value="Chromosome 3"/>
</dbReference>
<dbReference type="Pfam" id="PF01582">
    <property type="entry name" value="TIR"/>
    <property type="match status" value="1"/>
</dbReference>
<evidence type="ECO:0000256" key="3">
    <source>
        <dbReference type="ARBA" id="ARBA00022821"/>
    </source>
</evidence>
<organism evidence="6 7">
    <name type="scientific">Centaurea solstitialis</name>
    <name type="common">yellow star-thistle</name>
    <dbReference type="NCBI Taxonomy" id="347529"/>
    <lineage>
        <taxon>Eukaryota</taxon>
        <taxon>Viridiplantae</taxon>
        <taxon>Streptophyta</taxon>
        <taxon>Embryophyta</taxon>
        <taxon>Tracheophyta</taxon>
        <taxon>Spermatophyta</taxon>
        <taxon>Magnoliopsida</taxon>
        <taxon>eudicotyledons</taxon>
        <taxon>Gunneridae</taxon>
        <taxon>Pentapetalae</taxon>
        <taxon>asterids</taxon>
        <taxon>campanulids</taxon>
        <taxon>Asterales</taxon>
        <taxon>Asteraceae</taxon>
        <taxon>Carduoideae</taxon>
        <taxon>Cardueae</taxon>
        <taxon>Centaureinae</taxon>
        <taxon>Centaurea</taxon>
    </lineage>
</organism>
<dbReference type="PANTHER" id="PTHR11017">
    <property type="entry name" value="LEUCINE-RICH REPEAT-CONTAINING PROTEIN"/>
    <property type="match status" value="1"/>
</dbReference>
<dbReference type="InterPro" id="IPR042197">
    <property type="entry name" value="Apaf_helical"/>
</dbReference>
<dbReference type="GO" id="GO:0007165">
    <property type="term" value="P:signal transduction"/>
    <property type="evidence" value="ECO:0007669"/>
    <property type="project" value="InterPro"/>
</dbReference>
<evidence type="ECO:0000256" key="4">
    <source>
        <dbReference type="ARBA" id="ARBA00023027"/>
    </source>
</evidence>
<dbReference type="SUPFAM" id="SSF52058">
    <property type="entry name" value="L domain-like"/>
    <property type="match status" value="1"/>
</dbReference>
<dbReference type="Pfam" id="PF23282">
    <property type="entry name" value="WHD_ROQ1"/>
    <property type="match status" value="1"/>
</dbReference>
<comment type="caution">
    <text evidence="6">The sequence shown here is derived from an EMBL/GenBank/DDBJ whole genome shotgun (WGS) entry which is preliminary data.</text>
</comment>
<gene>
    <name evidence="6" type="ORF">OSB04_013296</name>
</gene>
<evidence type="ECO:0000259" key="5">
    <source>
        <dbReference type="PROSITE" id="PS50104"/>
    </source>
</evidence>
<evidence type="ECO:0000256" key="2">
    <source>
        <dbReference type="ARBA" id="ARBA00022737"/>
    </source>
</evidence>
<accession>A0AA38WEV2</accession>
<dbReference type="Gene3D" id="3.40.50.300">
    <property type="entry name" value="P-loop containing nucleotide triphosphate hydrolases"/>
    <property type="match status" value="1"/>
</dbReference>
<dbReference type="InterPro" id="IPR044974">
    <property type="entry name" value="Disease_R_plants"/>
</dbReference>
<keyword evidence="2" id="KW-0677">Repeat</keyword>
<name>A0AA38WEV2_9ASTR</name>
<sequence length="1169" mass="134071">MVVLSELLDEHPSSSSTHDYIYDVFLSFRGLDTRHSFTDHLYKALVEANVRTFLDEEEIETGLHLKPELESAIRASRASFIVLSENYASSTWCLNELVMILDQRRTSGHIVIPIFYHVEPSHIRKQQTSFGDAMTKHNKRMEVETNVEEKSQLALKIKIWKNALIEVADLKGKDVKGWLETDFIEEIVKDIYHRLGLHLRSPLPLLMGVDYSIRFITSWLKDRSSQTFDVLTIFGMGGIGKTSLVKYVYGLHHLAFAKSSFVQDISRRCDQKFNGILDLQSELCGDLSKRSHIKVHDVSVYTSKIENIVARKKVFLVLDDINSLEQLDAMLGRKCFHPGSKVIITTRHTPTLIESWGLFNMKVPPKHTKHLLRGLHSWESLELLCIHAFMCNIPKEGYEKVSDELVKYCDGHPLALEVSGRFLRNRDVAYWEEHIEGLKKKTDSHINNVLRTSFDSLGSDNDKDLFKHIACFFVGEDRNIMEIVLKACGIRTVLGITNLIDRCLLMIGPRNELKMHQLLQEMGRDVVCQESLDKPWKRSRLWCHEESFKVLKQKKGSGKVIGLALDMKMLEKDKLRGSVELKVEALSKMDNLMLLQLNYVQLNGSYENFPPDLRWLCMHGFPLKSIPSNLPMENLVALDMSYSNFESFDMSCNPQQLGKRQKLSGPCLKDKGFLRSLKILNLSFCTQLRSLGGFYELPALEWLILTNCIGLIDVCESIEQCDELVLIDLSYSNVPRNLLRTLVKLKKVEKLLLDGCNLDEFPTEMLTNSQTSSLTIVEAIPRDIRPRGISLPSSLVCLSLKDNRLSNKSFPEDFSSLSMLKELYLDGNSIVSLPSCVRSLPRLEKLSVVKCPMLKTLERPPRTLKHLILDEWHSIQKVVFHREMSPLAFNMHSYFLPYLGKAVEGIIICESVTNIEERVFRSLGWTNLEFIQNHELAETSHLKKSQIQIDYEFGIFSTIYEGMEIPIWISNRSDGSSISFTIPSSPNNLRGLNFCCLFKNPILSYFVQSTMRISNITKNRTWIYISFDRPEMSATECVVFLSHWMFGKNEMEEGDQVMITMEDYFEETFPIECGASLMYDDDDDDDGKKKVEEGEEDVLGYYKSWNHIIGGDLSPFLTTTGEYLLDIRRFFGKWLFTGDLCYVDDDPIFTAFSKRKSNAVCITPKAVME</sequence>
<dbReference type="SUPFAM" id="SSF52540">
    <property type="entry name" value="P-loop containing nucleoside triphosphate hydrolases"/>
    <property type="match status" value="1"/>
</dbReference>
<dbReference type="InterPro" id="IPR027417">
    <property type="entry name" value="P-loop_NTPase"/>
</dbReference>
<keyword evidence="7" id="KW-1185">Reference proteome</keyword>
<dbReference type="SUPFAM" id="SSF46785">
    <property type="entry name" value="Winged helix' DNA-binding domain"/>
    <property type="match status" value="1"/>
</dbReference>
<dbReference type="Gene3D" id="1.10.8.430">
    <property type="entry name" value="Helical domain of apoptotic protease-activating factors"/>
    <property type="match status" value="1"/>
</dbReference>
<evidence type="ECO:0000313" key="6">
    <source>
        <dbReference type="EMBL" id="KAJ9558682.1"/>
    </source>
</evidence>